<evidence type="ECO:0000313" key="8">
    <source>
        <dbReference type="EMBL" id="KAK7472663.1"/>
    </source>
</evidence>
<dbReference type="PROSITE" id="PS00028">
    <property type="entry name" value="ZINC_FINGER_C2H2_1"/>
    <property type="match status" value="2"/>
</dbReference>
<dbReference type="EMBL" id="JBANRG010000001">
    <property type="protein sequence ID" value="KAK7472663.1"/>
    <property type="molecule type" value="Genomic_DNA"/>
</dbReference>
<feature type="domain" description="C2H2-type" evidence="7">
    <location>
        <begin position="207"/>
        <end position="234"/>
    </location>
</feature>
<dbReference type="InterPro" id="IPR036236">
    <property type="entry name" value="Znf_C2H2_sf"/>
</dbReference>
<keyword evidence="4" id="KW-0862">Zinc</keyword>
<evidence type="ECO:0000256" key="1">
    <source>
        <dbReference type="ARBA" id="ARBA00022723"/>
    </source>
</evidence>
<dbReference type="PANTHER" id="PTHR14003:SF20">
    <property type="entry name" value="FINGER DOMAIN PROTEIN, PUTATIVE (AFU_ORTHOLOGUE AFUA_4G10380)-RELATED"/>
    <property type="match status" value="1"/>
</dbReference>
<evidence type="ECO:0000256" key="6">
    <source>
        <dbReference type="SAM" id="MobiDB-lite"/>
    </source>
</evidence>
<keyword evidence="3 5" id="KW-0863">Zinc-finger</keyword>
<dbReference type="SUPFAM" id="SSF57667">
    <property type="entry name" value="beta-beta-alpha zinc fingers"/>
    <property type="match status" value="1"/>
</dbReference>
<organism evidence="8 9">
    <name type="scientific">Marasmiellus scandens</name>
    <dbReference type="NCBI Taxonomy" id="2682957"/>
    <lineage>
        <taxon>Eukaryota</taxon>
        <taxon>Fungi</taxon>
        <taxon>Dikarya</taxon>
        <taxon>Basidiomycota</taxon>
        <taxon>Agaricomycotina</taxon>
        <taxon>Agaricomycetes</taxon>
        <taxon>Agaricomycetidae</taxon>
        <taxon>Agaricales</taxon>
        <taxon>Marasmiineae</taxon>
        <taxon>Omphalotaceae</taxon>
        <taxon>Marasmiellus</taxon>
    </lineage>
</organism>
<dbReference type="Pfam" id="PF00096">
    <property type="entry name" value="zf-C2H2"/>
    <property type="match status" value="2"/>
</dbReference>
<protein>
    <recommendedName>
        <fullName evidence="7">C2H2-type domain-containing protein</fullName>
    </recommendedName>
</protein>
<feature type="compositionally biased region" description="Low complexity" evidence="6">
    <location>
        <begin position="299"/>
        <end position="318"/>
    </location>
</feature>
<dbReference type="PROSITE" id="PS50157">
    <property type="entry name" value="ZINC_FINGER_C2H2_2"/>
    <property type="match status" value="2"/>
</dbReference>
<feature type="compositionally biased region" description="Basic and acidic residues" evidence="6">
    <location>
        <begin position="1"/>
        <end position="13"/>
    </location>
</feature>
<accession>A0ABR1K539</accession>
<sequence>MPSSSDKGRHSGERPTLPPIRDLFADELSNSSRASYDSPPLSLAGLRVRDDDDVSSRGHRSSVPGHSSLGSRSPAMPSRYSSHDRSTSRPYYDYENPATQYPADAYTNRGGFSSSQHPRPTGYTMNSRHYEYTERTPVAHHPPPSVLYDPRDPRSHHGYGNPPVPISTSFDNSRRRDDVERTPIAPHPHVQSEAPRAPPNVPTAAKYECSYCRKGFNRPSSLKIHLNSHTGERPFICPVEGCGRSFSVLSNMRRHARVHTQGAPSNRPYEFPGDDESEAASSSHANPSSSRWHQRRDSTSSVSTNSSGSRRSRSVSSDSEGEEEHTRPEKRSRQYRK</sequence>
<comment type="caution">
    <text evidence="8">The sequence shown here is derived from an EMBL/GenBank/DDBJ whole genome shotgun (WGS) entry which is preliminary data.</text>
</comment>
<feature type="compositionally biased region" description="Polar residues" evidence="6">
    <location>
        <begin position="110"/>
        <end position="127"/>
    </location>
</feature>
<name>A0ABR1K539_9AGAR</name>
<dbReference type="Gene3D" id="3.30.160.60">
    <property type="entry name" value="Classic Zinc Finger"/>
    <property type="match status" value="2"/>
</dbReference>
<keyword evidence="9" id="KW-1185">Reference proteome</keyword>
<evidence type="ECO:0000256" key="5">
    <source>
        <dbReference type="PROSITE-ProRule" id="PRU00042"/>
    </source>
</evidence>
<feature type="compositionally biased region" description="Basic and acidic residues" evidence="6">
    <location>
        <begin position="172"/>
        <end position="181"/>
    </location>
</feature>
<gene>
    <name evidence="8" type="ORF">VKT23_000776</name>
</gene>
<keyword evidence="2" id="KW-0677">Repeat</keyword>
<dbReference type="PANTHER" id="PTHR14003">
    <property type="entry name" value="TRANSCRIPTIONAL REPRESSOR PROTEIN YY"/>
    <property type="match status" value="1"/>
</dbReference>
<feature type="region of interest" description="Disordered" evidence="6">
    <location>
        <begin position="1"/>
        <end position="203"/>
    </location>
</feature>
<evidence type="ECO:0000259" key="7">
    <source>
        <dbReference type="PROSITE" id="PS50157"/>
    </source>
</evidence>
<keyword evidence="1" id="KW-0479">Metal-binding</keyword>
<evidence type="ECO:0000256" key="2">
    <source>
        <dbReference type="ARBA" id="ARBA00022737"/>
    </source>
</evidence>
<dbReference type="InterPro" id="IPR013087">
    <property type="entry name" value="Znf_C2H2_type"/>
</dbReference>
<feature type="domain" description="C2H2-type" evidence="7">
    <location>
        <begin position="235"/>
        <end position="264"/>
    </location>
</feature>
<dbReference type="SMART" id="SM00355">
    <property type="entry name" value="ZnF_C2H2"/>
    <property type="match status" value="2"/>
</dbReference>
<feature type="compositionally biased region" description="Basic and acidic residues" evidence="6">
    <location>
        <begin position="324"/>
        <end position="337"/>
    </location>
</feature>
<evidence type="ECO:0000256" key="4">
    <source>
        <dbReference type="ARBA" id="ARBA00022833"/>
    </source>
</evidence>
<evidence type="ECO:0000256" key="3">
    <source>
        <dbReference type="ARBA" id="ARBA00022771"/>
    </source>
</evidence>
<reference evidence="8 9" key="1">
    <citation type="submission" date="2024-01" db="EMBL/GenBank/DDBJ databases">
        <title>A draft genome for the cacao thread blight pathogen Marasmiellus scandens.</title>
        <authorList>
            <person name="Baruah I.K."/>
            <person name="Leung J."/>
            <person name="Bukari Y."/>
            <person name="Amoako-Attah I."/>
            <person name="Meinhardt L.W."/>
            <person name="Bailey B.A."/>
            <person name="Cohen S.P."/>
        </authorList>
    </citation>
    <scope>NUCLEOTIDE SEQUENCE [LARGE SCALE GENOMIC DNA]</scope>
    <source>
        <strain evidence="8 9">GH-19</strain>
    </source>
</reference>
<feature type="compositionally biased region" description="Basic and acidic residues" evidence="6">
    <location>
        <begin position="47"/>
        <end position="56"/>
    </location>
</feature>
<proteinExistence type="predicted"/>
<dbReference type="Proteomes" id="UP001498398">
    <property type="component" value="Unassembled WGS sequence"/>
</dbReference>
<feature type="compositionally biased region" description="Low complexity" evidence="6">
    <location>
        <begin position="279"/>
        <end position="290"/>
    </location>
</feature>
<feature type="region of interest" description="Disordered" evidence="6">
    <location>
        <begin position="257"/>
        <end position="337"/>
    </location>
</feature>
<evidence type="ECO:0000313" key="9">
    <source>
        <dbReference type="Proteomes" id="UP001498398"/>
    </source>
</evidence>